<dbReference type="Pfam" id="PF06429">
    <property type="entry name" value="Flg_bbr_C"/>
    <property type="match status" value="1"/>
</dbReference>
<dbReference type="EMBL" id="FZOC01000002">
    <property type="protein sequence ID" value="SNR77216.1"/>
    <property type="molecule type" value="Genomic_DNA"/>
</dbReference>
<dbReference type="GO" id="GO:0044780">
    <property type="term" value="P:bacterial-type flagellum assembly"/>
    <property type="evidence" value="ECO:0007669"/>
    <property type="project" value="InterPro"/>
</dbReference>
<evidence type="ECO:0000259" key="4">
    <source>
        <dbReference type="Pfam" id="PF06429"/>
    </source>
</evidence>
<keyword evidence="5" id="KW-0282">Flagellum</keyword>
<organism evidence="5 6">
    <name type="scientific">Humidesulfovibrio mexicanus</name>
    <dbReference type="NCBI Taxonomy" id="147047"/>
    <lineage>
        <taxon>Bacteria</taxon>
        <taxon>Pseudomonadati</taxon>
        <taxon>Thermodesulfobacteriota</taxon>
        <taxon>Desulfovibrionia</taxon>
        <taxon>Desulfovibrionales</taxon>
        <taxon>Desulfovibrionaceae</taxon>
        <taxon>Humidesulfovibrio</taxon>
    </lineage>
</organism>
<evidence type="ECO:0000313" key="5">
    <source>
        <dbReference type="EMBL" id="SNR77216.1"/>
    </source>
</evidence>
<name>A0A238Z1I0_9BACT</name>
<keyword evidence="6" id="KW-1185">Reference proteome</keyword>
<accession>A0A238Z1I0</accession>
<dbReference type="Pfam" id="PF00460">
    <property type="entry name" value="Flg_bb_rod"/>
    <property type="match status" value="1"/>
</dbReference>
<feature type="region of interest" description="Disordered" evidence="2">
    <location>
        <begin position="59"/>
        <end position="80"/>
    </location>
</feature>
<keyword evidence="5" id="KW-0969">Cilium</keyword>
<evidence type="ECO:0000256" key="1">
    <source>
        <dbReference type="ARBA" id="ARBA00009677"/>
    </source>
</evidence>
<dbReference type="PANTHER" id="PTHR30033">
    <property type="entry name" value="FLAGELLAR HOOK-ASSOCIATED PROTEIN 1"/>
    <property type="match status" value="1"/>
</dbReference>
<dbReference type="RefSeq" id="WP_089272667.1">
    <property type="nucleotide sequence ID" value="NZ_FZOC01000002.1"/>
</dbReference>
<protein>
    <submittedName>
        <fullName evidence="5">Flagellar basal-body rod protein FlgC</fullName>
    </submittedName>
</protein>
<dbReference type="OrthoDB" id="7357187at2"/>
<evidence type="ECO:0000259" key="3">
    <source>
        <dbReference type="Pfam" id="PF00460"/>
    </source>
</evidence>
<comment type="similarity">
    <text evidence="1">Belongs to the flagella basal body rod proteins family.</text>
</comment>
<dbReference type="GO" id="GO:0009424">
    <property type="term" value="C:bacterial-type flagellum hook"/>
    <property type="evidence" value="ECO:0007669"/>
    <property type="project" value="InterPro"/>
</dbReference>
<evidence type="ECO:0000256" key="2">
    <source>
        <dbReference type="SAM" id="MobiDB-lite"/>
    </source>
</evidence>
<proteinExistence type="inferred from homology"/>
<reference evidence="5 6" key="1">
    <citation type="submission" date="2017-06" db="EMBL/GenBank/DDBJ databases">
        <authorList>
            <person name="Kim H.J."/>
            <person name="Triplett B.A."/>
        </authorList>
    </citation>
    <scope>NUCLEOTIDE SEQUENCE [LARGE SCALE GENOMIC DNA]</scope>
    <source>
        <strain evidence="5 6">DSM 13116</strain>
    </source>
</reference>
<dbReference type="InterPro" id="IPR002371">
    <property type="entry name" value="FlgK"/>
</dbReference>
<feature type="domain" description="Flagellar basal body rod protein N-terminal" evidence="3">
    <location>
        <begin position="9"/>
        <end position="36"/>
    </location>
</feature>
<dbReference type="GO" id="GO:0005198">
    <property type="term" value="F:structural molecule activity"/>
    <property type="evidence" value="ECO:0007669"/>
    <property type="project" value="InterPro"/>
</dbReference>
<feature type="domain" description="Flagellar basal-body/hook protein C-terminal" evidence="4">
    <location>
        <begin position="76"/>
        <end position="114"/>
    </location>
</feature>
<evidence type="ECO:0000313" key="6">
    <source>
        <dbReference type="Proteomes" id="UP000198324"/>
    </source>
</evidence>
<dbReference type="InterPro" id="IPR001444">
    <property type="entry name" value="Flag_bb_rod_N"/>
</dbReference>
<dbReference type="AlphaFoldDB" id="A0A238Z1I0"/>
<gene>
    <name evidence="5" type="ORF">SAMN04488503_1168</name>
</gene>
<sequence length="117" mass="11840">MGISAAGTSAQALSVLGTSLDATAHNIANVSTEGYRPLRTDLADGPGGQGVQVADVRREQDFSSPAASSSPGAPAVSGVDLTREMTGLITTSRAFEANAVMVRAAEETTGHLLDLVV</sequence>
<dbReference type="InterPro" id="IPR010930">
    <property type="entry name" value="Flg_bb/hook_C_dom"/>
</dbReference>
<dbReference type="PANTHER" id="PTHR30033:SF1">
    <property type="entry name" value="FLAGELLAR HOOK-ASSOCIATED PROTEIN 1"/>
    <property type="match status" value="1"/>
</dbReference>
<keyword evidence="5" id="KW-0966">Cell projection</keyword>
<dbReference type="Proteomes" id="UP000198324">
    <property type="component" value="Unassembled WGS sequence"/>
</dbReference>
<feature type="compositionally biased region" description="Low complexity" evidence="2">
    <location>
        <begin position="63"/>
        <end position="79"/>
    </location>
</feature>